<evidence type="ECO:0000313" key="1">
    <source>
        <dbReference type="EMBL" id="JAD18769.1"/>
    </source>
</evidence>
<proteinExistence type="predicted"/>
<organism evidence="1">
    <name type="scientific">Arundo donax</name>
    <name type="common">Giant reed</name>
    <name type="synonym">Donax arundinaceus</name>
    <dbReference type="NCBI Taxonomy" id="35708"/>
    <lineage>
        <taxon>Eukaryota</taxon>
        <taxon>Viridiplantae</taxon>
        <taxon>Streptophyta</taxon>
        <taxon>Embryophyta</taxon>
        <taxon>Tracheophyta</taxon>
        <taxon>Spermatophyta</taxon>
        <taxon>Magnoliopsida</taxon>
        <taxon>Liliopsida</taxon>
        <taxon>Poales</taxon>
        <taxon>Poaceae</taxon>
        <taxon>PACMAD clade</taxon>
        <taxon>Arundinoideae</taxon>
        <taxon>Arundineae</taxon>
        <taxon>Arundo</taxon>
    </lineage>
</organism>
<dbReference type="EMBL" id="GBRH01279126">
    <property type="protein sequence ID" value="JAD18769.1"/>
    <property type="molecule type" value="Transcribed_RNA"/>
</dbReference>
<accession>A0A0A8XXP2</accession>
<reference evidence="1" key="1">
    <citation type="submission" date="2014-09" db="EMBL/GenBank/DDBJ databases">
        <authorList>
            <person name="Magalhaes I.L.F."/>
            <person name="Oliveira U."/>
            <person name="Santos F.R."/>
            <person name="Vidigal T.H.D.A."/>
            <person name="Brescovit A.D."/>
            <person name="Santos A.J."/>
        </authorList>
    </citation>
    <scope>NUCLEOTIDE SEQUENCE</scope>
    <source>
        <tissue evidence="1">Shoot tissue taken approximately 20 cm above the soil surface</tissue>
    </source>
</reference>
<sequence length="8" mass="1016">MNLIKELR</sequence>
<protein>
    <submittedName>
        <fullName evidence="1">Uncharacterized protein</fullName>
    </submittedName>
</protein>
<name>A0A0A8XXP2_ARUDO</name>
<reference evidence="1" key="2">
    <citation type="journal article" date="2015" name="Data Brief">
        <title>Shoot transcriptome of the giant reed, Arundo donax.</title>
        <authorList>
            <person name="Barrero R.A."/>
            <person name="Guerrero F.D."/>
            <person name="Moolhuijzen P."/>
            <person name="Goolsby J.A."/>
            <person name="Tidwell J."/>
            <person name="Bellgard S.E."/>
            <person name="Bellgard M.I."/>
        </authorList>
    </citation>
    <scope>NUCLEOTIDE SEQUENCE</scope>
    <source>
        <tissue evidence="1">Shoot tissue taken approximately 20 cm above the soil surface</tissue>
    </source>
</reference>